<feature type="binding site" evidence="8">
    <location>
        <begin position="128"/>
        <end position="132"/>
    </location>
    <ligand>
        <name>NADP(+)</name>
        <dbReference type="ChEBI" id="CHEBI:58349"/>
    </ligand>
</feature>
<feature type="binding site" evidence="8">
    <location>
        <position position="222"/>
    </location>
    <ligand>
        <name>shikimate</name>
        <dbReference type="ChEBI" id="CHEBI:36208"/>
    </ligand>
</feature>
<dbReference type="UniPathway" id="UPA00053">
    <property type="reaction ID" value="UER00087"/>
</dbReference>
<dbReference type="SUPFAM" id="SSF51735">
    <property type="entry name" value="NAD(P)-binding Rossmann-fold domains"/>
    <property type="match status" value="1"/>
</dbReference>
<gene>
    <name evidence="8 12" type="primary">aroE</name>
    <name evidence="12" type="ORF">GLW07_06440</name>
</gene>
<feature type="binding site" evidence="8">
    <location>
        <position position="220"/>
    </location>
    <ligand>
        <name>NADP(+)</name>
        <dbReference type="ChEBI" id="CHEBI:58349"/>
    </ligand>
</feature>
<feature type="binding site" evidence="8">
    <location>
        <position position="243"/>
    </location>
    <ligand>
        <name>NADP(+)</name>
        <dbReference type="ChEBI" id="CHEBI:58349"/>
    </ligand>
</feature>
<dbReference type="InterPro" id="IPR011342">
    <property type="entry name" value="Shikimate_DH"/>
</dbReference>
<dbReference type="InterPro" id="IPR046346">
    <property type="entry name" value="Aminoacid_DH-like_N_sf"/>
</dbReference>
<keyword evidence="5 8" id="KW-0560">Oxidoreductase</keyword>
<sequence length="281" mass="30668">MGELYGLIGHPVGHSMSPLMHNGEFKALGLSHHYQAFDLSPEQLEDGVEAMKILDIQGFNVTIPHKVAIIPLLDEVEQEALDIGAVNTVYKRDGKYIGTNTDGKGYLLSLLTLMKVKDLKNKRVLVIGAGGAARAVAVSISRAGVLSLTIANRTLEKAENLTSVCHAYTTANATTLEEAEVMLTHFDIIINTTSIGMSPHLDRMPLSVEDLNKGTVVSDLIYNPLETKWMRLSKQKGAVTDNGISMFVEQGALAFEKWTGETPDRERMRNAVLKELGGYSC</sequence>
<organism evidence="12 13">
    <name type="scientific">Guptibacillus hwajinpoensis</name>
    <dbReference type="NCBI Taxonomy" id="208199"/>
    <lineage>
        <taxon>Bacteria</taxon>
        <taxon>Bacillati</taxon>
        <taxon>Bacillota</taxon>
        <taxon>Bacilli</taxon>
        <taxon>Bacillales</taxon>
        <taxon>Guptibacillaceae</taxon>
        <taxon>Guptibacillus</taxon>
    </lineage>
</organism>
<dbReference type="InterPro" id="IPR041121">
    <property type="entry name" value="SDH_C"/>
</dbReference>
<feature type="domain" description="SDH C-terminal" evidence="11">
    <location>
        <begin position="243"/>
        <end position="273"/>
    </location>
</feature>
<comment type="caution">
    <text evidence="8">Lacks conserved residue(s) required for the propagation of feature annotation.</text>
</comment>
<comment type="catalytic activity">
    <reaction evidence="7 8">
        <text>shikimate + NADP(+) = 3-dehydroshikimate + NADPH + H(+)</text>
        <dbReference type="Rhea" id="RHEA:17737"/>
        <dbReference type="ChEBI" id="CHEBI:15378"/>
        <dbReference type="ChEBI" id="CHEBI:16630"/>
        <dbReference type="ChEBI" id="CHEBI:36208"/>
        <dbReference type="ChEBI" id="CHEBI:57783"/>
        <dbReference type="ChEBI" id="CHEBI:58349"/>
        <dbReference type="EC" id="1.1.1.25"/>
    </reaction>
</comment>
<dbReference type="GO" id="GO:0009073">
    <property type="term" value="P:aromatic amino acid family biosynthetic process"/>
    <property type="evidence" value="ECO:0007669"/>
    <property type="project" value="UniProtKB-KW"/>
</dbReference>
<dbReference type="Pfam" id="PF08501">
    <property type="entry name" value="Shikimate_dh_N"/>
    <property type="match status" value="1"/>
</dbReference>
<name>A0A845EWS0_9BACL</name>
<dbReference type="NCBIfam" id="NF001314">
    <property type="entry name" value="PRK00258.2-2"/>
    <property type="match status" value="1"/>
</dbReference>
<comment type="caution">
    <text evidence="12">The sequence shown here is derived from an EMBL/GenBank/DDBJ whole genome shotgun (WGS) entry which is preliminary data.</text>
</comment>
<accession>A0A845EWS0</accession>
<evidence type="ECO:0000256" key="2">
    <source>
        <dbReference type="ARBA" id="ARBA00012962"/>
    </source>
</evidence>
<dbReference type="HAMAP" id="MF_00222">
    <property type="entry name" value="Shikimate_DH_AroE"/>
    <property type="match status" value="1"/>
</dbReference>
<dbReference type="InterPro" id="IPR022893">
    <property type="entry name" value="Shikimate_DH_fam"/>
</dbReference>
<dbReference type="EMBL" id="WMEY01000002">
    <property type="protein sequence ID" value="MYL62995.1"/>
    <property type="molecule type" value="Genomic_DNA"/>
</dbReference>
<evidence type="ECO:0000256" key="6">
    <source>
        <dbReference type="ARBA" id="ARBA00023141"/>
    </source>
</evidence>
<keyword evidence="6 8" id="KW-0057">Aromatic amino acid biosynthesis</keyword>
<comment type="pathway">
    <text evidence="1 8">Metabolic intermediate biosynthesis; chorismate biosynthesis; chorismate from D-erythrose 4-phosphate and phosphoenolpyruvate: step 4/7.</text>
</comment>
<evidence type="ECO:0000256" key="3">
    <source>
        <dbReference type="ARBA" id="ARBA00022605"/>
    </source>
</evidence>
<dbReference type="Proteomes" id="UP000447833">
    <property type="component" value="Unassembled WGS sequence"/>
</dbReference>
<dbReference type="GO" id="GO:0009423">
    <property type="term" value="P:chorismate biosynthetic process"/>
    <property type="evidence" value="ECO:0007669"/>
    <property type="project" value="UniProtKB-UniRule"/>
</dbReference>
<dbReference type="EC" id="1.1.1.25" evidence="2 8"/>
<dbReference type="InterPro" id="IPR036291">
    <property type="entry name" value="NAD(P)-bd_dom_sf"/>
</dbReference>
<comment type="subunit">
    <text evidence="8">Homodimer.</text>
</comment>
<feature type="binding site" evidence="8">
    <location>
        <position position="102"/>
    </location>
    <ligand>
        <name>shikimate</name>
        <dbReference type="ChEBI" id="CHEBI:36208"/>
    </ligand>
</feature>
<evidence type="ECO:0000256" key="8">
    <source>
        <dbReference type="HAMAP-Rule" id="MF_00222"/>
    </source>
</evidence>
<evidence type="ECO:0000256" key="7">
    <source>
        <dbReference type="ARBA" id="ARBA00049442"/>
    </source>
</evidence>
<dbReference type="GO" id="GO:0005829">
    <property type="term" value="C:cytosol"/>
    <property type="evidence" value="ECO:0007669"/>
    <property type="project" value="TreeGrafter"/>
</dbReference>
<feature type="binding site" evidence="8">
    <location>
        <position position="62"/>
    </location>
    <ligand>
        <name>shikimate</name>
        <dbReference type="ChEBI" id="CHEBI:36208"/>
    </ligand>
</feature>
<feature type="domain" description="Quinate/shikimate 5-dehydrogenase/glutamyl-tRNA reductase" evidence="9">
    <location>
        <begin position="114"/>
        <end position="194"/>
    </location>
</feature>
<dbReference type="GO" id="GO:0008652">
    <property type="term" value="P:amino acid biosynthetic process"/>
    <property type="evidence" value="ECO:0007669"/>
    <property type="project" value="UniProtKB-KW"/>
</dbReference>
<dbReference type="InterPro" id="IPR006151">
    <property type="entry name" value="Shikm_DH/Glu-tRNA_Rdtase"/>
</dbReference>
<reference evidence="12 13" key="1">
    <citation type="submission" date="2019-11" db="EMBL/GenBank/DDBJ databases">
        <title>Genome sequences of 17 halophilic strains isolated from different environments.</title>
        <authorList>
            <person name="Furrow R.E."/>
        </authorList>
    </citation>
    <scope>NUCLEOTIDE SEQUENCE [LARGE SCALE GENOMIC DNA]</scope>
    <source>
        <strain evidence="12 13">22506_14_FS</strain>
    </source>
</reference>
<dbReference type="GO" id="GO:0019632">
    <property type="term" value="P:shikimate metabolic process"/>
    <property type="evidence" value="ECO:0007669"/>
    <property type="project" value="InterPro"/>
</dbReference>
<evidence type="ECO:0000256" key="1">
    <source>
        <dbReference type="ARBA" id="ARBA00004871"/>
    </source>
</evidence>
<evidence type="ECO:0000313" key="12">
    <source>
        <dbReference type="EMBL" id="MYL62995.1"/>
    </source>
</evidence>
<dbReference type="AlphaFoldDB" id="A0A845EWS0"/>
<comment type="function">
    <text evidence="8">Involved in the biosynthesis of the chorismate, which leads to the biosynthesis of aromatic amino acids. Catalyzes the reversible NADPH linked reduction of 3-dehydroshikimate (DHSA) to yield shikimate (SA).</text>
</comment>
<dbReference type="PANTHER" id="PTHR21089">
    <property type="entry name" value="SHIKIMATE DEHYDROGENASE"/>
    <property type="match status" value="1"/>
</dbReference>
<feature type="binding site" evidence="8">
    <location>
        <begin position="15"/>
        <end position="17"/>
    </location>
    <ligand>
        <name>shikimate</name>
        <dbReference type="ChEBI" id="CHEBI:36208"/>
    </ligand>
</feature>
<comment type="similarity">
    <text evidence="8">Belongs to the shikimate dehydrogenase family.</text>
</comment>
<keyword evidence="4 8" id="KW-0521">NADP</keyword>
<dbReference type="Pfam" id="PF01488">
    <property type="entry name" value="Shikimate_DH"/>
    <property type="match status" value="1"/>
</dbReference>
<dbReference type="InterPro" id="IPR013708">
    <property type="entry name" value="Shikimate_DH-bd_N"/>
</dbReference>
<dbReference type="RefSeq" id="WP_160918714.1">
    <property type="nucleotide sequence ID" value="NZ_WMEY01000002.1"/>
</dbReference>
<evidence type="ECO:0000259" key="9">
    <source>
        <dbReference type="Pfam" id="PF01488"/>
    </source>
</evidence>
<dbReference type="GO" id="GO:0004764">
    <property type="term" value="F:shikimate 3-dehydrogenase (NADP+) activity"/>
    <property type="evidence" value="ECO:0007669"/>
    <property type="project" value="UniProtKB-UniRule"/>
</dbReference>
<feature type="active site" description="Proton acceptor" evidence="8">
    <location>
        <position position="66"/>
    </location>
</feature>
<dbReference type="GO" id="GO:0050661">
    <property type="term" value="F:NADP binding"/>
    <property type="evidence" value="ECO:0007669"/>
    <property type="project" value="InterPro"/>
</dbReference>
<evidence type="ECO:0000256" key="4">
    <source>
        <dbReference type="ARBA" id="ARBA00022857"/>
    </source>
</evidence>
<dbReference type="SUPFAM" id="SSF53223">
    <property type="entry name" value="Aminoacid dehydrogenase-like, N-terminal domain"/>
    <property type="match status" value="1"/>
</dbReference>
<protein>
    <recommendedName>
        <fullName evidence="2 8">Shikimate dehydrogenase (NADP(+))</fullName>
        <shortName evidence="8">SDH</shortName>
        <ecNumber evidence="2 8">1.1.1.25</ecNumber>
    </recommendedName>
</protein>
<dbReference type="CDD" id="cd01065">
    <property type="entry name" value="NAD_bind_Shikimate_DH"/>
    <property type="match status" value="1"/>
</dbReference>
<dbReference type="NCBIfam" id="NF001319">
    <property type="entry name" value="PRK00258.3-3"/>
    <property type="match status" value="1"/>
</dbReference>
<dbReference type="Pfam" id="PF18317">
    <property type="entry name" value="SDH_C"/>
    <property type="match status" value="1"/>
</dbReference>
<feature type="binding site" evidence="8">
    <location>
        <position position="250"/>
    </location>
    <ligand>
        <name>shikimate</name>
        <dbReference type="ChEBI" id="CHEBI:36208"/>
    </ligand>
</feature>
<dbReference type="Gene3D" id="3.40.50.720">
    <property type="entry name" value="NAD(P)-binding Rossmann-like Domain"/>
    <property type="match status" value="1"/>
</dbReference>
<proteinExistence type="inferred from homology"/>
<dbReference type="Gene3D" id="3.40.50.10860">
    <property type="entry name" value="Leucine Dehydrogenase, chain A, domain 1"/>
    <property type="match status" value="1"/>
</dbReference>
<dbReference type="PANTHER" id="PTHR21089:SF1">
    <property type="entry name" value="BIFUNCTIONAL 3-DEHYDROQUINATE DEHYDRATASE_SHIKIMATE DEHYDROGENASE, CHLOROPLASTIC"/>
    <property type="match status" value="1"/>
</dbReference>
<dbReference type="NCBIfam" id="TIGR00507">
    <property type="entry name" value="aroE"/>
    <property type="match status" value="1"/>
</dbReference>
<keyword evidence="3 8" id="KW-0028">Amino-acid biosynthesis</keyword>
<evidence type="ECO:0000259" key="10">
    <source>
        <dbReference type="Pfam" id="PF08501"/>
    </source>
</evidence>
<feature type="binding site" evidence="8">
    <location>
        <begin position="152"/>
        <end position="157"/>
    </location>
    <ligand>
        <name>NADP(+)</name>
        <dbReference type="ChEBI" id="CHEBI:58349"/>
    </ligand>
</feature>
<feature type="binding site" evidence="8">
    <location>
        <position position="87"/>
    </location>
    <ligand>
        <name>shikimate</name>
        <dbReference type="ChEBI" id="CHEBI:36208"/>
    </ligand>
</feature>
<evidence type="ECO:0000313" key="13">
    <source>
        <dbReference type="Proteomes" id="UP000447833"/>
    </source>
</evidence>
<evidence type="ECO:0000259" key="11">
    <source>
        <dbReference type="Pfam" id="PF18317"/>
    </source>
</evidence>
<evidence type="ECO:0000256" key="5">
    <source>
        <dbReference type="ARBA" id="ARBA00023002"/>
    </source>
</evidence>
<feature type="domain" description="Shikimate dehydrogenase substrate binding N-terminal" evidence="10">
    <location>
        <begin position="7"/>
        <end position="89"/>
    </location>
</feature>